<proteinExistence type="predicted"/>
<dbReference type="OrthoDB" id="9793039at2"/>
<reference evidence="2 3" key="1">
    <citation type="submission" date="2019-04" db="EMBL/GenBank/DDBJ databases">
        <title>Streptomyces piniterrae sp. nov., a heliquinomycin-producing actinomycete isolated from rhizosphere soil of Pinus yunnanensis.</title>
        <authorList>
            <person name="Zhuang X."/>
            <person name="Zhao J."/>
        </authorList>
    </citation>
    <scope>NUCLEOTIDE SEQUENCE [LARGE SCALE GENOMIC DNA]</scope>
    <source>
        <strain evidence="3">jys28</strain>
    </source>
</reference>
<dbReference type="PROSITE" id="PS51819">
    <property type="entry name" value="VOC"/>
    <property type="match status" value="2"/>
</dbReference>
<gene>
    <name evidence="2" type="ORF">FCH28_14640</name>
</gene>
<dbReference type="InterPro" id="IPR029068">
    <property type="entry name" value="Glyas_Bleomycin-R_OHBP_Dase"/>
</dbReference>
<organism evidence="2 3">
    <name type="scientific">Streptomyces piniterrae</name>
    <dbReference type="NCBI Taxonomy" id="2571125"/>
    <lineage>
        <taxon>Bacteria</taxon>
        <taxon>Bacillati</taxon>
        <taxon>Actinomycetota</taxon>
        <taxon>Actinomycetes</taxon>
        <taxon>Kitasatosporales</taxon>
        <taxon>Streptomycetaceae</taxon>
        <taxon>Streptomyces</taxon>
    </lineage>
</organism>
<name>A0A4U0NJA0_9ACTN</name>
<evidence type="ECO:0000313" key="3">
    <source>
        <dbReference type="Proteomes" id="UP000308697"/>
    </source>
</evidence>
<dbReference type="Pfam" id="PF00903">
    <property type="entry name" value="Glyoxalase"/>
    <property type="match status" value="2"/>
</dbReference>
<comment type="caution">
    <text evidence="2">The sequence shown here is derived from an EMBL/GenBank/DDBJ whole genome shotgun (WGS) entry which is preliminary data.</text>
</comment>
<evidence type="ECO:0000259" key="1">
    <source>
        <dbReference type="PROSITE" id="PS51819"/>
    </source>
</evidence>
<dbReference type="RefSeq" id="WP_136740300.1">
    <property type="nucleotide sequence ID" value="NZ_SUMB01000004.1"/>
</dbReference>
<protein>
    <submittedName>
        <fullName evidence="2">VOC family protein</fullName>
    </submittedName>
</protein>
<dbReference type="PANTHER" id="PTHR33993:SF10">
    <property type="entry name" value="CONSERVED PROTEIN"/>
    <property type="match status" value="1"/>
</dbReference>
<dbReference type="AlphaFoldDB" id="A0A4U0NJA0"/>
<dbReference type="Gene3D" id="3.10.180.10">
    <property type="entry name" value="2,3-Dihydroxybiphenyl 1,2-Dioxygenase, domain 1"/>
    <property type="match status" value="2"/>
</dbReference>
<dbReference type="InterPro" id="IPR004360">
    <property type="entry name" value="Glyas_Fos-R_dOase_dom"/>
</dbReference>
<dbReference type="PANTHER" id="PTHR33993">
    <property type="entry name" value="GLYOXALASE-RELATED"/>
    <property type="match status" value="1"/>
</dbReference>
<keyword evidence="3" id="KW-1185">Reference proteome</keyword>
<dbReference type="InterPro" id="IPR052164">
    <property type="entry name" value="Anthracycline_SecMetBiosynth"/>
</dbReference>
<dbReference type="CDD" id="cd07247">
    <property type="entry name" value="SgaA_N_like"/>
    <property type="match status" value="2"/>
</dbReference>
<dbReference type="EMBL" id="SUMB01000004">
    <property type="protein sequence ID" value="TJZ54375.1"/>
    <property type="molecule type" value="Genomic_DNA"/>
</dbReference>
<accession>A0A4U0NJA0</accession>
<sequence>MPDVTAPYSPGTPCWVDLAAPDQQAALDFYSAVFGWTGEIGPADTGGYSVCHLNDKPVAGIMAAVPMEDQPAPPTVWTTYLASTNVDATSEAIGSAGGTVVMPVMDVMKFGRMCIAADPTGAVFGVWEALEFPGAGIVNEHGAVVWNQLNTTDRDAAAAFYETAFGIKAEAMEVEGAEGYFALKVDDRPVGGMTSMPPELPAGTPSHWLTYFAVADADGTVAKVTAAGGSVLKEPFDMVAGRMAIVTDQQGATFAVITPKPMGEGE</sequence>
<dbReference type="Proteomes" id="UP000308697">
    <property type="component" value="Unassembled WGS sequence"/>
</dbReference>
<dbReference type="SUPFAM" id="SSF54593">
    <property type="entry name" value="Glyoxalase/Bleomycin resistance protein/Dihydroxybiphenyl dioxygenase"/>
    <property type="match status" value="2"/>
</dbReference>
<evidence type="ECO:0000313" key="2">
    <source>
        <dbReference type="EMBL" id="TJZ54375.1"/>
    </source>
</evidence>
<feature type="domain" description="VOC" evidence="1">
    <location>
        <begin position="143"/>
        <end position="259"/>
    </location>
</feature>
<dbReference type="InterPro" id="IPR037523">
    <property type="entry name" value="VOC_core"/>
</dbReference>
<feature type="domain" description="VOC" evidence="1">
    <location>
        <begin position="12"/>
        <end position="129"/>
    </location>
</feature>